<evidence type="ECO:0000313" key="4">
    <source>
        <dbReference type="EMBL" id="SNS17767.1"/>
    </source>
</evidence>
<keyword evidence="2" id="KW-0012">Acyltransferase</keyword>
<evidence type="ECO:0000313" key="5">
    <source>
        <dbReference type="Proteomes" id="UP000198281"/>
    </source>
</evidence>
<proteinExistence type="predicted"/>
<reference evidence="5" key="1">
    <citation type="submission" date="2017-06" db="EMBL/GenBank/DDBJ databases">
        <authorList>
            <person name="Varghese N."/>
            <person name="Submissions S."/>
        </authorList>
    </citation>
    <scope>NUCLEOTIDE SEQUENCE [LARGE SCALE GENOMIC DNA]</scope>
    <source>
        <strain evidence="5">LNB2</strain>
    </source>
</reference>
<gene>
    <name evidence="4" type="ORF">SAMN06295912_102125</name>
</gene>
<dbReference type="RefSeq" id="WP_089218130.1">
    <property type="nucleotide sequence ID" value="NZ_FZOS01000002.1"/>
</dbReference>
<dbReference type="SUPFAM" id="SSF55729">
    <property type="entry name" value="Acyl-CoA N-acyltransferases (Nat)"/>
    <property type="match status" value="1"/>
</dbReference>
<keyword evidence="1" id="KW-0808">Transferase</keyword>
<evidence type="ECO:0000256" key="2">
    <source>
        <dbReference type="ARBA" id="ARBA00023315"/>
    </source>
</evidence>
<dbReference type="CDD" id="cd04301">
    <property type="entry name" value="NAT_SF"/>
    <property type="match status" value="1"/>
</dbReference>
<dbReference type="GO" id="GO:0016747">
    <property type="term" value="F:acyltransferase activity, transferring groups other than amino-acyl groups"/>
    <property type="evidence" value="ECO:0007669"/>
    <property type="project" value="InterPro"/>
</dbReference>
<evidence type="ECO:0000259" key="3">
    <source>
        <dbReference type="PROSITE" id="PS51186"/>
    </source>
</evidence>
<dbReference type="InterPro" id="IPR000182">
    <property type="entry name" value="GNAT_dom"/>
</dbReference>
<accession>A0A239CC10</accession>
<dbReference type="OrthoDB" id="9797456at2"/>
<sequence>MTIPHPLDRPVWNALATGWSALAQGDDKARRLDPAFGPFAASADGSPENLAALTALLPADGALWIVETGALAPPPGAVQLRTTDLHQMVAPRITPAAPHFTIEPLTAADAPDMQALARLTEPGPFAARTHELAEFLGVKQDGKLVAMAGERMRPQGFAEVSGVCTHPDHRGQGYAGGLMRAVAERILARGETPFLHVYPSNTGAIALYEALGFVLRRPITLTLLARADAPPAA</sequence>
<feature type="domain" description="N-acetyltransferase" evidence="3">
    <location>
        <begin position="100"/>
        <end position="230"/>
    </location>
</feature>
<dbReference type="EMBL" id="FZOS01000002">
    <property type="protein sequence ID" value="SNS17767.1"/>
    <property type="molecule type" value="Genomic_DNA"/>
</dbReference>
<dbReference type="Pfam" id="PF08445">
    <property type="entry name" value="FR47"/>
    <property type="match status" value="1"/>
</dbReference>
<dbReference type="PANTHER" id="PTHR43420">
    <property type="entry name" value="ACETYLTRANSFERASE"/>
    <property type="match status" value="1"/>
</dbReference>
<protein>
    <submittedName>
        <fullName evidence="4">FR47-like protein</fullName>
    </submittedName>
</protein>
<organism evidence="4 5">
    <name type="scientific">Edaphosphingomonas laterariae</name>
    <dbReference type="NCBI Taxonomy" id="861865"/>
    <lineage>
        <taxon>Bacteria</taxon>
        <taxon>Pseudomonadati</taxon>
        <taxon>Pseudomonadota</taxon>
        <taxon>Alphaproteobacteria</taxon>
        <taxon>Sphingomonadales</taxon>
        <taxon>Rhizorhabdaceae</taxon>
        <taxon>Edaphosphingomonas</taxon>
    </lineage>
</organism>
<dbReference type="PANTHER" id="PTHR43420:SF3">
    <property type="entry name" value="N-ACETYLTRANSFERASE DOMAIN-CONTAINING PROTEIN"/>
    <property type="match status" value="1"/>
</dbReference>
<dbReference type="Proteomes" id="UP000198281">
    <property type="component" value="Unassembled WGS sequence"/>
</dbReference>
<dbReference type="Gene3D" id="3.40.630.30">
    <property type="match status" value="1"/>
</dbReference>
<dbReference type="InterPro" id="IPR013653">
    <property type="entry name" value="GCN5-like_dom"/>
</dbReference>
<keyword evidence="5" id="KW-1185">Reference proteome</keyword>
<evidence type="ECO:0000256" key="1">
    <source>
        <dbReference type="ARBA" id="ARBA00022679"/>
    </source>
</evidence>
<dbReference type="AlphaFoldDB" id="A0A239CC10"/>
<name>A0A239CC10_9SPHN</name>
<dbReference type="InterPro" id="IPR016181">
    <property type="entry name" value="Acyl_CoA_acyltransferase"/>
</dbReference>
<dbReference type="PROSITE" id="PS51186">
    <property type="entry name" value="GNAT"/>
    <property type="match status" value="1"/>
</dbReference>
<dbReference type="InterPro" id="IPR050680">
    <property type="entry name" value="YpeA/RimI_acetyltransf"/>
</dbReference>